<accession>X6MX62</accession>
<keyword evidence="9" id="KW-1133">Transmembrane helix</keyword>
<dbReference type="InterPro" id="IPR001529">
    <property type="entry name" value="Zn_ribbon_RPB9"/>
</dbReference>
<keyword evidence="8" id="KW-0539">Nucleus</keyword>
<evidence type="ECO:0000256" key="5">
    <source>
        <dbReference type="ARBA" id="ARBA00022771"/>
    </source>
</evidence>
<dbReference type="Proteomes" id="UP000023152">
    <property type="component" value="Unassembled WGS sequence"/>
</dbReference>
<feature type="transmembrane region" description="Helical" evidence="9">
    <location>
        <begin position="172"/>
        <end position="192"/>
    </location>
</feature>
<keyword evidence="4" id="KW-0479">Metal-binding</keyword>
<organism evidence="11 12">
    <name type="scientific">Reticulomyxa filosa</name>
    <dbReference type="NCBI Taxonomy" id="46433"/>
    <lineage>
        <taxon>Eukaryota</taxon>
        <taxon>Sar</taxon>
        <taxon>Rhizaria</taxon>
        <taxon>Retaria</taxon>
        <taxon>Foraminifera</taxon>
        <taxon>Monothalamids</taxon>
        <taxon>Reticulomyxidae</taxon>
        <taxon>Reticulomyxa</taxon>
    </lineage>
</organism>
<comment type="caution">
    <text evidence="11">The sequence shown here is derived from an EMBL/GenBank/DDBJ whole genome shotgun (WGS) entry which is preliminary data.</text>
</comment>
<evidence type="ECO:0000313" key="12">
    <source>
        <dbReference type="Proteomes" id="UP000023152"/>
    </source>
</evidence>
<evidence type="ECO:0000259" key="10">
    <source>
        <dbReference type="SMART" id="SM00661"/>
    </source>
</evidence>
<evidence type="ECO:0000313" key="11">
    <source>
        <dbReference type="EMBL" id="ETO18226.1"/>
    </source>
</evidence>
<evidence type="ECO:0000256" key="8">
    <source>
        <dbReference type="ARBA" id="ARBA00023242"/>
    </source>
</evidence>
<keyword evidence="6" id="KW-0862">Zinc</keyword>
<evidence type="ECO:0000256" key="3">
    <source>
        <dbReference type="ARBA" id="ARBA00022478"/>
    </source>
</evidence>
<feature type="domain" description="DNA-directed RNA polymerase II subunit RPB9-like zinc ribbon" evidence="10">
    <location>
        <begin position="67"/>
        <end position="124"/>
    </location>
</feature>
<dbReference type="GO" id="GO:0006367">
    <property type="term" value="P:transcription initiation at RNA polymerase II promoter"/>
    <property type="evidence" value="ECO:0007669"/>
    <property type="project" value="TreeGrafter"/>
</dbReference>
<protein>
    <recommendedName>
        <fullName evidence="10">DNA-directed RNA polymerase II subunit RPB9-like zinc ribbon domain-containing protein</fullName>
    </recommendedName>
</protein>
<gene>
    <name evidence="11" type="ORF">RFI_19056</name>
</gene>
<evidence type="ECO:0000256" key="7">
    <source>
        <dbReference type="ARBA" id="ARBA00023163"/>
    </source>
</evidence>
<dbReference type="AlphaFoldDB" id="X6MX62"/>
<dbReference type="CDD" id="cd10508">
    <property type="entry name" value="Zn-ribbon_RPB9"/>
    <property type="match status" value="1"/>
</dbReference>
<dbReference type="Pfam" id="PF01096">
    <property type="entry name" value="Zn_ribbon_TFIIS"/>
    <property type="match status" value="1"/>
</dbReference>
<keyword evidence="3" id="KW-0240">DNA-directed RNA polymerase</keyword>
<sequence length="212" mass="25066">MILVDNNQISAYHSNVLLQYLFAFSLTLFLLFMRFTREKKQVENFLYELTGHFNKNFFVVKKRDIMNFCDECNNLMFPVEDREQKRLVFKCKQCQNKISVQRGPKQYCVYTNYVQMEEETKCVAFIDAIVNPDVILDPTLPRTKDVKCPKCSNNEAVFFNAQSKNPDEAMNLFLFVAFFLNSVSVWSLYFGWFTKATNRKLKKDYTFSSKLL</sequence>
<comment type="subcellular location">
    <subcellularLocation>
        <location evidence="1">Nucleus</location>
        <location evidence="1">Nucleolus</location>
    </subcellularLocation>
</comment>
<evidence type="ECO:0000256" key="2">
    <source>
        <dbReference type="ARBA" id="ARBA00008925"/>
    </source>
</evidence>
<dbReference type="EMBL" id="ASPP01015309">
    <property type="protein sequence ID" value="ETO18226.1"/>
    <property type="molecule type" value="Genomic_DNA"/>
</dbReference>
<reference evidence="11 12" key="1">
    <citation type="journal article" date="2013" name="Curr. Biol.">
        <title>The Genome of the Foraminiferan Reticulomyxa filosa.</title>
        <authorList>
            <person name="Glockner G."/>
            <person name="Hulsmann N."/>
            <person name="Schleicher M."/>
            <person name="Noegel A.A."/>
            <person name="Eichinger L."/>
            <person name="Gallinger C."/>
            <person name="Pawlowski J."/>
            <person name="Sierra R."/>
            <person name="Euteneuer U."/>
            <person name="Pillet L."/>
            <person name="Moustafa A."/>
            <person name="Platzer M."/>
            <person name="Groth M."/>
            <person name="Szafranski K."/>
            <person name="Schliwa M."/>
        </authorList>
    </citation>
    <scope>NUCLEOTIDE SEQUENCE [LARGE SCALE GENOMIC DNA]</scope>
</reference>
<keyword evidence="7" id="KW-0804">Transcription</keyword>
<dbReference type="GO" id="GO:0008270">
    <property type="term" value="F:zinc ion binding"/>
    <property type="evidence" value="ECO:0007669"/>
    <property type="project" value="UniProtKB-KW"/>
</dbReference>
<keyword evidence="12" id="KW-1185">Reference proteome</keyword>
<dbReference type="SUPFAM" id="SSF57783">
    <property type="entry name" value="Zinc beta-ribbon"/>
    <property type="match status" value="2"/>
</dbReference>
<feature type="transmembrane region" description="Helical" evidence="9">
    <location>
        <begin position="12"/>
        <end position="32"/>
    </location>
</feature>
<comment type="similarity">
    <text evidence="2">Belongs to the archaeal RpoM/eukaryotic RPA12/RPB9/RPC11 RNA polymerase family.</text>
</comment>
<keyword evidence="5" id="KW-0863">Zinc-finger</keyword>
<evidence type="ECO:0000256" key="1">
    <source>
        <dbReference type="ARBA" id="ARBA00004604"/>
    </source>
</evidence>
<dbReference type="InterPro" id="IPR019761">
    <property type="entry name" value="DNA-dir_RNA_pol-M_15_CS"/>
</dbReference>
<dbReference type="GO" id="GO:0006283">
    <property type="term" value="P:transcription-coupled nucleotide-excision repair"/>
    <property type="evidence" value="ECO:0007669"/>
    <property type="project" value="TreeGrafter"/>
</dbReference>
<dbReference type="Gene3D" id="2.20.25.10">
    <property type="match status" value="2"/>
</dbReference>
<dbReference type="OrthoDB" id="282270at2759"/>
<dbReference type="InterPro" id="IPR012164">
    <property type="entry name" value="Rpa12/Rpb9/Rpc10/TFS"/>
</dbReference>
<dbReference type="PROSITE" id="PS01030">
    <property type="entry name" value="RNA_POL_M_15KD"/>
    <property type="match status" value="1"/>
</dbReference>
<dbReference type="GO" id="GO:0005730">
    <property type="term" value="C:nucleolus"/>
    <property type="evidence" value="ECO:0007669"/>
    <property type="project" value="UniProtKB-SubCell"/>
</dbReference>
<dbReference type="GO" id="GO:0001193">
    <property type="term" value="P:maintenance of transcriptional fidelity during transcription elongation by RNA polymerase II"/>
    <property type="evidence" value="ECO:0007669"/>
    <property type="project" value="TreeGrafter"/>
</dbReference>
<evidence type="ECO:0000256" key="6">
    <source>
        <dbReference type="ARBA" id="ARBA00022833"/>
    </source>
</evidence>
<dbReference type="InterPro" id="IPR034012">
    <property type="entry name" value="Zn_ribbon_RPB9_C"/>
</dbReference>
<evidence type="ECO:0000256" key="4">
    <source>
        <dbReference type="ARBA" id="ARBA00022723"/>
    </source>
</evidence>
<dbReference type="GO" id="GO:0005665">
    <property type="term" value="C:RNA polymerase II, core complex"/>
    <property type="evidence" value="ECO:0007669"/>
    <property type="project" value="TreeGrafter"/>
</dbReference>
<dbReference type="Pfam" id="PF02150">
    <property type="entry name" value="Zn_ribbon_RPB9"/>
    <property type="match status" value="1"/>
</dbReference>
<dbReference type="PANTHER" id="PTHR11239:SF1">
    <property type="entry name" value="DNA-DIRECTED RNA POLYMERASE II SUBUNIT RPB9"/>
    <property type="match status" value="1"/>
</dbReference>
<evidence type="ECO:0000256" key="9">
    <source>
        <dbReference type="SAM" id="Phobius"/>
    </source>
</evidence>
<dbReference type="GO" id="GO:0003676">
    <property type="term" value="F:nucleic acid binding"/>
    <property type="evidence" value="ECO:0007669"/>
    <property type="project" value="InterPro"/>
</dbReference>
<name>X6MX62_RETFI</name>
<dbReference type="PANTHER" id="PTHR11239">
    <property type="entry name" value="DNA-DIRECTED RNA POLYMERASE"/>
    <property type="match status" value="1"/>
</dbReference>
<keyword evidence="9" id="KW-0472">Membrane</keyword>
<dbReference type="SMART" id="SM00661">
    <property type="entry name" value="RPOL9"/>
    <property type="match status" value="1"/>
</dbReference>
<proteinExistence type="inferred from homology"/>
<keyword evidence="9" id="KW-0812">Transmembrane</keyword>
<dbReference type="GO" id="GO:0003899">
    <property type="term" value="F:DNA-directed RNA polymerase activity"/>
    <property type="evidence" value="ECO:0007669"/>
    <property type="project" value="InterPro"/>
</dbReference>
<dbReference type="InterPro" id="IPR001222">
    <property type="entry name" value="Znf_TFIIS"/>
</dbReference>